<evidence type="ECO:0000259" key="1">
    <source>
        <dbReference type="Pfam" id="PF07727"/>
    </source>
</evidence>
<organism evidence="3">
    <name type="scientific">Sesamum latifolium</name>
    <dbReference type="NCBI Taxonomy" id="2727402"/>
    <lineage>
        <taxon>Eukaryota</taxon>
        <taxon>Viridiplantae</taxon>
        <taxon>Streptophyta</taxon>
        <taxon>Embryophyta</taxon>
        <taxon>Tracheophyta</taxon>
        <taxon>Spermatophyta</taxon>
        <taxon>Magnoliopsida</taxon>
        <taxon>eudicotyledons</taxon>
        <taxon>Gunneridae</taxon>
        <taxon>Pentapetalae</taxon>
        <taxon>asterids</taxon>
        <taxon>lamiids</taxon>
        <taxon>Lamiales</taxon>
        <taxon>Pedaliaceae</taxon>
        <taxon>Sesamum</taxon>
    </lineage>
</organism>
<proteinExistence type="predicted"/>
<dbReference type="AlphaFoldDB" id="A0AAW2UJC8"/>
<dbReference type="EMBL" id="JACGWN010000012">
    <property type="protein sequence ID" value="KAL0416447.1"/>
    <property type="molecule type" value="Genomic_DNA"/>
</dbReference>
<dbReference type="PANTHER" id="PTHR11439:SF496">
    <property type="entry name" value="RNA-DIRECTED DNA POLYMERASE"/>
    <property type="match status" value="1"/>
</dbReference>
<accession>A0AAW2UJC8</accession>
<dbReference type="Pfam" id="PF25597">
    <property type="entry name" value="SH3_retrovirus"/>
    <property type="match status" value="1"/>
</dbReference>
<dbReference type="Pfam" id="PF07727">
    <property type="entry name" value="RVT_2"/>
    <property type="match status" value="1"/>
</dbReference>
<name>A0AAW2UJC8_9LAMI</name>
<dbReference type="InterPro" id="IPR057670">
    <property type="entry name" value="SH3_retrovirus"/>
</dbReference>
<feature type="domain" description="Reverse transcriptase Ty1/copia-type" evidence="1">
    <location>
        <begin position="232"/>
        <end position="375"/>
    </location>
</feature>
<reference evidence="3" key="2">
    <citation type="journal article" date="2024" name="Plant">
        <title>Genomic evolution and insights into agronomic trait innovations of Sesamum species.</title>
        <authorList>
            <person name="Miao H."/>
            <person name="Wang L."/>
            <person name="Qu L."/>
            <person name="Liu H."/>
            <person name="Sun Y."/>
            <person name="Le M."/>
            <person name="Wang Q."/>
            <person name="Wei S."/>
            <person name="Zheng Y."/>
            <person name="Lin W."/>
            <person name="Duan Y."/>
            <person name="Cao H."/>
            <person name="Xiong S."/>
            <person name="Wang X."/>
            <person name="Wei L."/>
            <person name="Li C."/>
            <person name="Ma Q."/>
            <person name="Ju M."/>
            <person name="Zhao R."/>
            <person name="Li G."/>
            <person name="Mu C."/>
            <person name="Tian Q."/>
            <person name="Mei H."/>
            <person name="Zhang T."/>
            <person name="Gao T."/>
            <person name="Zhang H."/>
        </authorList>
    </citation>
    <scope>NUCLEOTIDE SEQUENCE</scope>
    <source>
        <strain evidence="3">KEN1</strain>
    </source>
</reference>
<gene>
    <name evidence="3" type="ORF">Slati_3476600</name>
</gene>
<evidence type="ECO:0000259" key="2">
    <source>
        <dbReference type="Pfam" id="PF25597"/>
    </source>
</evidence>
<dbReference type="InterPro" id="IPR013103">
    <property type="entry name" value="RVT_2"/>
</dbReference>
<reference evidence="3" key="1">
    <citation type="submission" date="2020-06" db="EMBL/GenBank/DDBJ databases">
        <authorList>
            <person name="Li T."/>
            <person name="Hu X."/>
            <person name="Zhang T."/>
            <person name="Song X."/>
            <person name="Zhang H."/>
            <person name="Dai N."/>
            <person name="Sheng W."/>
            <person name="Hou X."/>
            <person name="Wei L."/>
        </authorList>
    </citation>
    <scope>NUCLEOTIDE SEQUENCE</scope>
    <source>
        <strain evidence="3">KEN1</strain>
        <tissue evidence="3">Leaf</tissue>
    </source>
</reference>
<protein>
    <submittedName>
        <fullName evidence="3">Uncharacterized protein</fullName>
    </submittedName>
</protein>
<sequence>MEKGKENVGSKSIKANDICMHYLKKGHWKRECPKLLCSADTFVIKVDMITSSASWVLDTSYGAHICNDLQVLERSRKLSRDKVVLKLCDGNVVAVEAVGIVHLAFSDQHDLIMTAQNKRKMDNQENAQIWHARLCHISQDRIKRFVDYPKKTAGYNFYDPSEQKVFVSHNAVFLKKKFSVDTRREELLLEESSKVTPQTDGVTSSAPIVPTNNILVLQRLTKVSQQPERSTQGVKLVRCKWVYKRKLGADGEVATFKVRLVAKGYTQRPRIHFEKIYSPVAMTKSIRIMLAIAAWCDYEIWQMDVKIAFFNGFVEEDICMDQPEGFTFIGEEQKVYHLQRSIYGLKQASRSWNIHFPEVIWGYDFIKNDFDPMYTRRYQTCADEAYWTTVKTILKYLIRIKGMFWIYDGGELILEGYSNTSFQSDEDDAKSQSGFVFRLNGGVVAWKNSKQDTTVDSTTEAEYTAILKAAKEAVCMKNYI</sequence>
<evidence type="ECO:0000313" key="3">
    <source>
        <dbReference type="EMBL" id="KAL0416447.1"/>
    </source>
</evidence>
<dbReference type="CDD" id="cd09272">
    <property type="entry name" value="RNase_HI_RT_Ty1"/>
    <property type="match status" value="1"/>
</dbReference>
<dbReference type="PANTHER" id="PTHR11439">
    <property type="entry name" value="GAG-POL-RELATED RETROTRANSPOSON"/>
    <property type="match status" value="1"/>
</dbReference>
<comment type="caution">
    <text evidence="3">The sequence shown here is derived from an EMBL/GenBank/DDBJ whole genome shotgun (WGS) entry which is preliminary data.</text>
</comment>
<feature type="domain" description="Retroviral polymerase SH3-like" evidence="2">
    <location>
        <begin position="144"/>
        <end position="180"/>
    </location>
</feature>